<dbReference type="EC" id="3.2.1.8" evidence="3"/>
<dbReference type="InterPro" id="IPR006311">
    <property type="entry name" value="TAT_signal"/>
</dbReference>
<dbReference type="PROSITE" id="PS51318">
    <property type="entry name" value="TAT"/>
    <property type="match status" value="1"/>
</dbReference>
<dbReference type="GO" id="GO:0045493">
    <property type="term" value="P:xylan catabolic process"/>
    <property type="evidence" value="ECO:0007669"/>
    <property type="project" value="UniProtKB-KW"/>
</dbReference>
<feature type="region of interest" description="Disordered" evidence="10">
    <location>
        <begin position="1065"/>
        <end position="1161"/>
    </location>
</feature>
<dbReference type="STRING" id="767519.SAMN05216559_3753"/>
<evidence type="ECO:0000256" key="4">
    <source>
        <dbReference type="ARBA" id="ARBA00022651"/>
    </source>
</evidence>
<comment type="similarity">
    <text evidence="2">Belongs to the glycosyl hydrolase 10 (cellulase F) family.</text>
</comment>
<evidence type="ECO:0000256" key="1">
    <source>
        <dbReference type="ARBA" id="ARBA00000681"/>
    </source>
</evidence>
<organism evidence="12 13">
    <name type="scientific">Halomicrobium zhouii</name>
    <dbReference type="NCBI Taxonomy" id="767519"/>
    <lineage>
        <taxon>Archaea</taxon>
        <taxon>Methanobacteriati</taxon>
        <taxon>Methanobacteriota</taxon>
        <taxon>Stenosarchaea group</taxon>
        <taxon>Halobacteria</taxon>
        <taxon>Halobacteriales</taxon>
        <taxon>Haloarculaceae</taxon>
        <taxon>Halomicrobium</taxon>
    </lineage>
</organism>
<keyword evidence="4 12" id="KW-0858">Xylan degradation</keyword>
<evidence type="ECO:0000256" key="10">
    <source>
        <dbReference type="SAM" id="MobiDB-lite"/>
    </source>
</evidence>
<evidence type="ECO:0000259" key="11">
    <source>
        <dbReference type="PROSITE" id="PS51760"/>
    </source>
</evidence>
<feature type="compositionally biased region" description="Low complexity" evidence="10">
    <location>
        <begin position="1103"/>
        <end position="1130"/>
    </location>
</feature>
<protein>
    <recommendedName>
        <fullName evidence="3">endo-1,4-beta-xylanase</fullName>
        <ecNumber evidence="3">3.2.1.8</ecNumber>
    </recommendedName>
</protein>
<keyword evidence="5" id="KW-0732">Signal</keyword>
<keyword evidence="9" id="KW-0624">Polysaccharide degradation</keyword>
<dbReference type="Gene3D" id="3.20.20.80">
    <property type="entry name" value="Glycosidases"/>
    <property type="match status" value="1"/>
</dbReference>
<keyword evidence="6 12" id="KW-0378">Hydrolase</keyword>
<dbReference type="InterPro" id="IPR044846">
    <property type="entry name" value="GH10"/>
</dbReference>
<dbReference type="Proteomes" id="UP000199062">
    <property type="component" value="Unassembled WGS sequence"/>
</dbReference>
<dbReference type="SUPFAM" id="SSF51445">
    <property type="entry name" value="(Trans)glycosidases"/>
    <property type="match status" value="1"/>
</dbReference>
<dbReference type="InterPro" id="IPR017853">
    <property type="entry name" value="GH"/>
</dbReference>
<evidence type="ECO:0000256" key="3">
    <source>
        <dbReference type="ARBA" id="ARBA00012590"/>
    </source>
</evidence>
<dbReference type="GO" id="GO:0031176">
    <property type="term" value="F:endo-1,4-beta-xylanase activity"/>
    <property type="evidence" value="ECO:0007669"/>
    <property type="project" value="UniProtKB-EC"/>
</dbReference>
<dbReference type="PROSITE" id="PS51760">
    <property type="entry name" value="GH10_2"/>
    <property type="match status" value="1"/>
</dbReference>
<dbReference type="InterPro" id="IPR008979">
    <property type="entry name" value="Galactose-bd-like_sf"/>
</dbReference>
<accession>A0A1I6M4I1</accession>
<keyword evidence="8 12" id="KW-0326">Glycosidase</keyword>
<evidence type="ECO:0000256" key="8">
    <source>
        <dbReference type="ARBA" id="ARBA00023295"/>
    </source>
</evidence>
<feature type="compositionally biased region" description="Acidic residues" evidence="10">
    <location>
        <begin position="1142"/>
        <end position="1153"/>
    </location>
</feature>
<comment type="catalytic activity">
    <reaction evidence="1">
        <text>Endohydrolysis of (1-&gt;4)-beta-D-xylosidic linkages in xylans.</text>
        <dbReference type="EC" id="3.2.1.8"/>
    </reaction>
</comment>
<dbReference type="Gene3D" id="2.60.120.260">
    <property type="entry name" value="Galactose-binding domain-like"/>
    <property type="match status" value="1"/>
</dbReference>
<evidence type="ECO:0000313" key="13">
    <source>
        <dbReference type="Proteomes" id="UP000199062"/>
    </source>
</evidence>
<dbReference type="Pfam" id="PF00331">
    <property type="entry name" value="Glyco_hydro_10"/>
    <property type="match status" value="1"/>
</dbReference>
<dbReference type="AlphaFoldDB" id="A0A1I6M4I1"/>
<gene>
    <name evidence="12" type="ORF">SAMN05216559_3753</name>
</gene>
<feature type="domain" description="GH10" evidence="11">
    <location>
        <begin position="691"/>
        <end position="1012"/>
    </location>
</feature>
<keyword evidence="7" id="KW-0119">Carbohydrate metabolism</keyword>
<reference evidence="12 13" key="1">
    <citation type="submission" date="2016-10" db="EMBL/GenBank/DDBJ databases">
        <authorList>
            <person name="de Groot N.N."/>
        </authorList>
    </citation>
    <scope>NUCLEOTIDE SEQUENCE [LARGE SCALE GENOMIC DNA]</scope>
    <source>
        <strain evidence="12 13">CGMCC 1.10457</strain>
    </source>
</reference>
<evidence type="ECO:0000256" key="7">
    <source>
        <dbReference type="ARBA" id="ARBA00023277"/>
    </source>
</evidence>
<evidence type="ECO:0000256" key="2">
    <source>
        <dbReference type="ARBA" id="ARBA00007495"/>
    </source>
</evidence>
<dbReference type="PANTHER" id="PTHR31490:SF88">
    <property type="entry name" value="BETA-XYLANASE"/>
    <property type="match status" value="1"/>
</dbReference>
<dbReference type="SMART" id="SM00633">
    <property type="entry name" value="Glyco_10"/>
    <property type="match status" value="1"/>
</dbReference>
<sequence length="1185" mass="129020">MRNTDQDDQETDRLRVGRRPFLRSIGAAGVAGGIASSATGIASAATPDTWDTGGDPYYQTLVDDLKNGQGLPEAEFVFADNEADTWSSDNVSAYISGNGTVDRSLDVSGDDVPFTQATRFDITSSPEAKTNVAYKADVPDTVASEIQENDAMLAVVYLRAPAGNVTGEFYASNSNNISLWQPDIGAEWQRYYCPIEYASGSGQNVQFWLGFDQQTVDVGGFALLNFGQNAAYGDLPRGPQGTFVDPYYDHLTDDLSEMGLPSGEFVYGTSETAARNTFYETAGDFGSVSSIDVAAEGAPFAEARAYEITSSPANPWDVQLYATLPRAVSAGDVMLGVAYLRSPSDSPIAEFHAVDSNDSGNHNQGPTSPTISSEWTRYYFPIEFGTDSDADNAYVQFQLGFQQQTVEVGGVALIDFGQDADVNSLPSGVPGSGGGEDITEWPAVDDQYYSTLVDDLSAMELSPGKFVYANNEADTFAAYDVDMGEYGDKTRPLDVSGDGVPFSEAARFDVTQNPSNDYAISFKGEVPEQAISSGDVLLGVAYLRTPNNSRADVTYKTGYSADSSADFTVKNNPSVGQQWKRYYFPIEAGDASDPTAEGESWWTEFWLGADVQTVDIGGLALLYFSQDLSTSDLPVWEDERNENWEANADARIDSIRTTDFSVDVVDGDGNAVSDADVQVAMHEHEFDFGTALDAAHLVENTESGDTFREKIPHLFNTVVLENAHKWRFWEEEKYTADYGTQWAIENGLDVRGHVALWGDVSNWAVPMDVVRAMGVEFEDGNVTDPELDPEYVEERTHEHLEEIIQYYGDYIDDWEVANEHIHKPGLLAAIDGKDVDDAGLLETPDGDHAYLTADTLASWYQTARDAAPEGTSLAVNDYSVLTGNYGGKQTKYESQIEFLANQDAGLDIAGMQSHFSDESTTLSPVRLMETFNQYAQYDVDLRISELDMTDGDWSDEDKGTYFYQFLKMAFSHEAVAEFDVWGINDAYHWRDDAPFFDAEWNPKPALAKYKDLVFNQWWTNETGATDGEGSLAVSGAFKGEYAIIVTVDDEETTKYATVSDDTGTVEVDVSTSYEPPEEPDVDLMDAYRSSSDDDDDHDDSRSSSDSTATPTASPTPTATSTATEESTATPSPTPGGAPPAQETDESTATEVTDESGPGMGVASAVAGLIGVGRYLTRSTSEEEEN</sequence>
<evidence type="ECO:0000256" key="6">
    <source>
        <dbReference type="ARBA" id="ARBA00022801"/>
    </source>
</evidence>
<name>A0A1I6M4I1_9EURY</name>
<keyword evidence="13" id="KW-1185">Reference proteome</keyword>
<evidence type="ECO:0000256" key="5">
    <source>
        <dbReference type="ARBA" id="ARBA00022729"/>
    </source>
</evidence>
<proteinExistence type="inferred from homology"/>
<dbReference type="SUPFAM" id="SSF49785">
    <property type="entry name" value="Galactose-binding domain-like"/>
    <property type="match status" value="1"/>
</dbReference>
<evidence type="ECO:0000256" key="9">
    <source>
        <dbReference type="ARBA" id="ARBA00023326"/>
    </source>
</evidence>
<dbReference type="InterPro" id="IPR001000">
    <property type="entry name" value="GH10_dom"/>
</dbReference>
<dbReference type="PANTHER" id="PTHR31490">
    <property type="entry name" value="GLYCOSYL HYDROLASE"/>
    <property type="match status" value="1"/>
</dbReference>
<evidence type="ECO:0000313" key="12">
    <source>
        <dbReference type="EMBL" id="SFS10538.1"/>
    </source>
</evidence>
<dbReference type="EMBL" id="FOZK01000004">
    <property type="protein sequence ID" value="SFS10538.1"/>
    <property type="molecule type" value="Genomic_DNA"/>
</dbReference>